<protein>
    <submittedName>
        <fullName evidence="7">LysR family transcriptional regulator</fullName>
    </submittedName>
</protein>
<evidence type="ECO:0000259" key="6">
    <source>
        <dbReference type="PROSITE" id="PS50931"/>
    </source>
</evidence>
<name>A0A540VU66_9GAMM</name>
<dbReference type="PANTHER" id="PTHR30346:SF26">
    <property type="entry name" value="HYDROGEN PEROXIDE-INDUCIBLE GENES ACTIVATOR"/>
    <property type="match status" value="1"/>
</dbReference>
<evidence type="ECO:0000256" key="2">
    <source>
        <dbReference type="ARBA" id="ARBA00023015"/>
    </source>
</evidence>
<dbReference type="InterPro" id="IPR000847">
    <property type="entry name" value="LysR_HTH_N"/>
</dbReference>
<dbReference type="SUPFAM" id="SSF53850">
    <property type="entry name" value="Periplasmic binding protein-like II"/>
    <property type="match status" value="1"/>
</dbReference>
<evidence type="ECO:0000256" key="1">
    <source>
        <dbReference type="ARBA" id="ARBA00009437"/>
    </source>
</evidence>
<evidence type="ECO:0000313" key="7">
    <source>
        <dbReference type="EMBL" id="TQF00308.1"/>
    </source>
</evidence>
<dbReference type="GO" id="GO:0003700">
    <property type="term" value="F:DNA-binding transcription factor activity"/>
    <property type="evidence" value="ECO:0007669"/>
    <property type="project" value="InterPro"/>
</dbReference>
<dbReference type="GO" id="GO:0003677">
    <property type="term" value="F:DNA binding"/>
    <property type="evidence" value="ECO:0007669"/>
    <property type="project" value="UniProtKB-KW"/>
</dbReference>
<dbReference type="PANTHER" id="PTHR30346">
    <property type="entry name" value="TRANSCRIPTIONAL DUAL REGULATOR HCAR-RELATED"/>
    <property type="match status" value="1"/>
</dbReference>
<dbReference type="GO" id="GO:0032993">
    <property type="term" value="C:protein-DNA complex"/>
    <property type="evidence" value="ECO:0007669"/>
    <property type="project" value="TreeGrafter"/>
</dbReference>
<dbReference type="SUPFAM" id="SSF46785">
    <property type="entry name" value="Winged helix' DNA-binding domain"/>
    <property type="match status" value="1"/>
</dbReference>
<keyword evidence="3" id="KW-0238">DNA-binding</keyword>
<dbReference type="EMBL" id="VIFK01000016">
    <property type="protein sequence ID" value="TQF00308.1"/>
    <property type="molecule type" value="Genomic_DNA"/>
</dbReference>
<dbReference type="Pfam" id="PF00126">
    <property type="entry name" value="HTH_1"/>
    <property type="match status" value="1"/>
</dbReference>
<feature type="domain" description="HTH lysR-type" evidence="6">
    <location>
        <begin position="4"/>
        <end position="61"/>
    </location>
</feature>
<accession>A0A540VU66</accession>
<dbReference type="STRING" id="1260251.SPISAL_08295"/>
<comment type="caution">
    <text evidence="7">The sequence shown here is derived from an EMBL/GenBank/DDBJ whole genome shotgun (WGS) entry which is preliminary data.</text>
</comment>
<dbReference type="FunFam" id="1.10.10.10:FF:000001">
    <property type="entry name" value="LysR family transcriptional regulator"/>
    <property type="match status" value="1"/>
</dbReference>
<evidence type="ECO:0000256" key="4">
    <source>
        <dbReference type="ARBA" id="ARBA00023159"/>
    </source>
</evidence>
<gene>
    <name evidence="7" type="ORF">FKY71_03945</name>
</gene>
<sequence>MTNINFRDLRYLVAVADHQHFGRAAAACFVSQPTLSTQIKKLEEYLGVQLVERTSKKVIVTPVGRMVSERARQVLNEVDDIVDVARAAGDPMAGDLRLGIIPTLGPYLIPHLFPVLQAEYPRLKVLLHEERTSGLIDRLREGSLDAAIMGAPIPDDALIPQPLFQEPFQVALPAGHSLAAQATIKRADLDAVPMLLLEEGHCMRDQALDFCSTVGAQQQQDFRATSLETLRQMVATGAGVTLLPTLAVDPASAAREHIAVRPFAGAPPVRELAVYRRRGCAREPVISALAELIQNLPPVRHLSDP</sequence>
<organism evidence="7 8">
    <name type="scientific">Spiribacter salinus</name>
    <dbReference type="NCBI Taxonomy" id="1335746"/>
    <lineage>
        <taxon>Bacteria</taxon>
        <taxon>Pseudomonadati</taxon>
        <taxon>Pseudomonadota</taxon>
        <taxon>Gammaproteobacteria</taxon>
        <taxon>Chromatiales</taxon>
        <taxon>Ectothiorhodospiraceae</taxon>
        <taxon>Spiribacter</taxon>
    </lineage>
</organism>
<dbReference type="Gene3D" id="3.40.190.10">
    <property type="entry name" value="Periplasmic binding protein-like II"/>
    <property type="match status" value="2"/>
</dbReference>
<dbReference type="Pfam" id="PF03466">
    <property type="entry name" value="LysR_substrate"/>
    <property type="match status" value="1"/>
</dbReference>
<evidence type="ECO:0000256" key="5">
    <source>
        <dbReference type="ARBA" id="ARBA00023163"/>
    </source>
</evidence>
<dbReference type="PROSITE" id="PS50931">
    <property type="entry name" value="HTH_LYSR"/>
    <property type="match status" value="1"/>
</dbReference>
<dbReference type="InterPro" id="IPR005119">
    <property type="entry name" value="LysR_subst-bd"/>
</dbReference>
<dbReference type="AlphaFoldDB" id="A0A540VU66"/>
<dbReference type="Proteomes" id="UP000315400">
    <property type="component" value="Unassembled WGS sequence"/>
</dbReference>
<reference evidence="7 8" key="1">
    <citation type="submission" date="2019-06" db="EMBL/GenBank/DDBJ databases">
        <title>Metagenome assembled Genome of Spiribacter salinus SL48-SHIP from the microbial mat of Salt Lake 48 (Novosibirsk region, Russia).</title>
        <authorList>
            <person name="Shipova A."/>
            <person name="Rozanov A.S."/>
            <person name="Bryanskaya A.V."/>
            <person name="Peltek S.E."/>
        </authorList>
    </citation>
    <scope>NUCLEOTIDE SEQUENCE [LARGE SCALE GENOMIC DNA]</scope>
    <source>
        <strain evidence="7">SL48-SHIP-2</strain>
    </source>
</reference>
<keyword evidence="5" id="KW-0804">Transcription</keyword>
<dbReference type="Gene3D" id="1.10.10.10">
    <property type="entry name" value="Winged helix-like DNA-binding domain superfamily/Winged helix DNA-binding domain"/>
    <property type="match status" value="1"/>
</dbReference>
<keyword evidence="4" id="KW-0010">Activator</keyword>
<dbReference type="InterPro" id="IPR036390">
    <property type="entry name" value="WH_DNA-bd_sf"/>
</dbReference>
<dbReference type="CDD" id="cd08411">
    <property type="entry name" value="PBP2_OxyR"/>
    <property type="match status" value="1"/>
</dbReference>
<comment type="similarity">
    <text evidence="1">Belongs to the LysR transcriptional regulatory family.</text>
</comment>
<dbReference type="InterPro" id="IPR036388">
    <property type="entry name" value="WH-like_DNA-bd_sf"/>
</dbReference>
<evidence type="ECO:0000256" key="3">
    <source>
        <dbReference type="ARBA" id="ARBA00023125"/>
    </source>
</evidence>
<proteinExistence type="inferred from homology"/>
<evidence type="ECO:0000313" key="8">
    <source>
        <dbReference type="Proteomes" id="UP000315400"/>
    </source>
</evidence>
<keyword evidence="2" id="KW-0805">Transcription regulation</keyword>
<dbReference type="PRINTS" id="PR00039">
    <property type="entry name" value="HTHLYSR"/>
</dbReference>